<dbReference type="Proteomes" id="UP000030351">
    <property type="component" value="Unassembled WGS sequence"/>
</dbReference>
<organism evidence="2 3">
    <name type="scientific">Erwinia typographi</name>
    <dbReference type="NCBI Taxonomy" id="371042"/>
    <lineage>
        <taxon>Bacteria</taxon>
        <taxon>Pseudomonadati</taxon>
        <taxon>Pseudomonadota</taxon>
        <taxon>Gammaproteobacteria</taxon>
        <taxon>Enterobacterales</taxon>
        <taxon>Erwiniaceae</taxon>
        <taxon>Erwinia</taxon>
    </lineage>
</organism>
<gene>
    <name evidence="2" type="ORF">NG99_12400</name>
</gene>
<comment type="caution">
    <text evidence="2">The sequence shown here is derived from an EMBL/GenBank/DDBJ whole genome shotgun (WGS) entry which is preliminary data.</text>
</comment>
<sequence>MDKGIFSKTFSTDSVDQNFALIGSLGYQATQFNFASAGLPALPETISPQVIAAITAASGRHHVRLEAISATFNMTHPDPAVIASGMRCLEAICAAAQQLACPLVTLCTGTLDAEDQWRFHPDNNTQRAWETLVTSMRQALRIAEKYDVTLGIEPELANVINSAKKARRLIDELGSQRLKVIFDPANLFEQATLDQQHTVVQEALELLGQDIAIAHAKDRTADGTFTTAGRGVLDYGFYLKQLRASGFDGCVVTHGLAASEAGEVSALLDACLKMA</sequence>
<dbReference type="InterPro" id="IPR050312">
    <property type="entry name" value="IolE/XylAMocC-like"/>
</dbReference>
<dbReference type="OrthoDB" id="9780241at2"/>
<evidence type="ECO:0000259" key="1">
    <source>
        <dbReference type="Pfam" id="PF01261"/>
    </source>
</evidence>
<dbReference type="Pfam" id="PF01261">
    <property type="entry name" value="AP_endonuc_2"/>
    <property type="match status" value="1"/>
</dbReference>
<name>A0A0A3Z5W9_9GAMM</name>
<feature type="domain" description="Xylose isomerase-like TIM barrel" evidence="1">
    <location>
        <begin position="20"/>
        <end position="252"/>
    </location>
</feature>
<reference evidence="2 3" key="1">
    <citation type="submission" date="2014-10" db="EMBL/GenBank/DDBJ databases">
        <title>Genome sequence of Erwinia typographi M043b.</title>
        <authorList>
            <person name="Chan K.-G."/>
            <person name="Tan W.-S."/>
        </authorList>
    </citation>
    <scope>NUCLEOTIDE SEQUENCE [LARGE SCALE GENOMIC DNA]</scope>
    <source>
        <strain evidence="2 3">M043b</strain>
    </source>
</reference>
<evidence type="ECO:0000313" key="2">
    <source>
        <dbReference type="EMBL" id="KGT93006.1"/>
    </source>
</evidence>
<dbReference type="EMBL" id="JRUQ01000038">
    <property type="protein sequence ID" value="KGT93006.1"/>
    <property type="molecule type" value="Genomic_DNA"/>
</dbReference>
<dbReference type="Gene3D" id="3.20.20.150">
    <property type="entry name" value="Divalent-metal-dependent TIM barrel enzymes"/>
    <property type="match status" value="1"/>
</dbReference>
<keyword evidence="3" id="KW-1185">Reference proteome</keyword>
<dbReference type="AlphaFoldDB" id="A0A0A3Z5W9"/>
<dbReference type="PANTHER" id="PTHR12110">
    <property type="entry name" value="HYDROXYPYRUVATE ISOMERASE"/>
    <property type="match status" value="1"/>
</dbReference>
<dbReference type="STRING" id="371042.NG99_12400"/>
<dbReference type="InterPro" id="IPR036237">
    <property type="entry name" value="Xyl_isomerase-like_sf"/>
</dbReference>
<dbReference type="InterPro" id="IPR013022">
    <property type="entry name" value="Xyl_isomerase-like_TIM-brl"/>
</dbReference>
<proteinExistence type="predicted"/>
<protein>
    <recommendedName>
        <fullName evidence="1">Xylose isomerase-like TIM barrel domain-containing protein</fullName>
    </recommendedName>
</protein>
<dbReference type="SUPFAM" id="SSF51658">
    <property type="entry name" value="Xylose isomerase-like"/>
    <property type="match status" value="1"/>
</dbReference>
<accession>A0A0A3Z5W9</accession>
<dbReference type="eggNOG" id="COG1082">
    <property type="taxonomic scope" value="Bacteria"/>
</dbReference>
<evidence type="ECO:0000313" key="3">
    <source>
        <dbReference type="Proteomes" id="UP000030351"/>
    </source>
</evidence>
<dbReference type="PANTHER" id="PTHR12110:SF21">
    <property type="entry name" value="XYLOSE ISOMERASE-LIKE TIM BARREL DOMAIN-CONTAINING PROTEIN"/>
    <property type="match status" value="1"/>
</dbReference>